<name>A0A239PQS0_9PROT</name>
<evidence type="ECO:0000259" key="5">
    <source>
        <dbReference type="PROSITE" id="PS50110"/>
    </source>
</evidence>
<reference evidence="6 7" key="1">
    <citation type="submission" date="2017-07" db="EMBL/GenBank/DDBJ databases">
        <authorList>
            <person name="Sun Z.S."/>
            <person name="Albrecht U."/>
            <person name="Echele G."/>
            <person name="Lee C.C."/>
        </authorList>
    </citation>
    <scope>NUCLEOTIDE SEQUENCE [LARGE SCALE GENOMIC DNA]</scope>
    <source>
        <strain evidence="6 7">CGMCC 1.12710</strain>
    </source>
</reference>
<dbReference type="Gene3D" id="3.40.50.2300">
    <property type="match status" value="1"/>
</dbReference>
<dbReference type="InterPro" id="IPR000792">
    <property type="entry name" value="Tscrpt_reg_LuxR_C"/>
</dbReference>
<dbReference type="AlphaFoldDB" id="A0A239PQS0"/>
<dbReference type="GO" id="GO:0000160">
    <property type="term" value="P:phosphorelay signal transduction system"/>
    <property type="evidence" value="ECO:0007669"/>
    <property type="project" value="InterPro"/>
</dbReference>
<dbReference type="Pfam" id="PF00196">
    <property type="entry name" value="GerE"/>
    <property type="match status" value="1"/>
</dbReference>
<dbReference type="Gene3D" id="1.10.10.10">
    <property type="entry name" value="Winged helix-like DNA-binding domain superfamily/Winged helix DNA-binding domain"/>
    <property type="match status" value="1"/>
</dbReference>
<dbReference type="EMBL" id="FZQA01000002">
    <property type="protein sequence ID" value="SNT72393.1"/>
    <property type="molecule type" value="Genomic_DNA"/>
</dbReference>
<protein>
    <submittedName>
        <fullName evidence="6">Two component transcriptional regulator, LuxR family</fullName>
    </submittedName>
</protein>
<dbReference type="InterPro" id="IPR036388">
    <property type="entry name" value="WH-like_DNA-bd_sf"/>
</dbReference>
<dbReference type="InterPro" id="IPR058245">
    <property type="entry name" value="NreC/VraR/RcsB-like_REC"/>
</dbReference>
<dbReference type="SMART" id="SM00448">
    <property type="entry name" value="REC"/>
    <property type="match status" value="1"/>
</dbReference>
<keyword evidence="7" id="KW-1185">Reference proteome</keyword>
<dbReference type="SMART" id="SM00421">
    <property type="entry name" value="HTH_LUXR"/>
    <property type="match status" value="1"/>
</dbReference>
<evidence type="ECO:0000313" key="6">
    <source>
        <dbReference type="EMBL" id="SNT72393.1"/>
    </source>
</evidence>
<dbReference type="InterPro" id="IPR001789">
    <property type="entry name" value="Sig_transdc_resp-reg_receiver"/>
</dbReference>
<accession>A0A239PQS0</accession>
<dbReference type="SUPFAM" id="SSF52172">
    <property type="entry name" value="CheY-like"/>
    <property type="match status" value="1"/>
</dbReference>
<evidence type="ECO:0000259" key="4">
    <source>
        <dbReference type="PROSITE" id="PS50043"/>
    </source>
</evidence>
<dbReference type="PROSITE" id="PS50043">
    <property type="entry name" value="HTH_LUXR_2"/>
    <property type="match status" value="1"/>
</dbReference>
<organism evidence="6 7">
    <name type="scientific">Amphiplicatus metriothermophilus</name>
    <dbReference type="NCBI Taxonomy" id="1519374"/>
    <lineage>
        <taxon>Bacteria</taxon>
        <taxon>Pseudomonadati</taxon>
        <taxon>Pseudomonadota</taxon>
        <taxon>Alphaproteobacteria</taxon>
        <taxon>Parvularculales</taxon>
        <taxon>Parvularculaceae</taxon>
        <taxon>Amphiplicatus</taxon>
    </lineage>
</organism>
<dbReference type="Pfam" id="PF00072">
    <property type="entry name" value="Response_reg"/>
    <property type="match status" value="1"/>
</dbReference>
<dbReference type="PRINTS" id="PR00038">
    <property type="entry name" value="HTHLUXR"/>
</dbReference>
<evidence type="ECO:0000313" key="7">
    <source>
        <dbReference type="Proteomes" id="UP000198346"/>
    </source>
</evidence>
<sequence length="221" mass="23485">MTESQRILIADDHPLFRLALSEAVRAAAPGCDILQASTLDEAVAIIESRGGVELVLLDLLMPGANGFSGLIYLRVQRPETPVAIVSGVDEPRVVRKALAFGASGYIPKSLAPARISEAIAAILAGACWAPDNAGAEGGEESSETDFGRRLAGLSAQQFNVLRLIAEGKLNKEIAHELNLSISTVKAHTTALLKKLGLQRRTQILAAMQTLDLAEHRRGDGF</sequence>
<dbReference type="GO" id="GO:0006355">
    <property type="term" value="P:regulation of DNA-templated transcription"/>
    <property type="evidence" value="ECO:0007669"/>
    <property type="project" value="InterPro"/>
</dbReference>
<gene>
    <name evidence="6" type="ORF">SAMN06297382_1435</name>
</gene>
<evidence type="ECO:0000256" key="2">
    <source>
        <dbReference type="ARBA" id="ARBA00023125"/>
    </source>
</evidence>
<dbReference type="PANTHER" id="PTHR45566:SF1">
    <property type="entry name" value="HTH-TYPE TRANSCRIPTIONAL REGULATOR YHJB-RELATED"/>
    <property type="match status" value="1"/>
</dbReference>
<dbReference type="PANTHER" id="PTHR45566">
    <property type="entry name" value="HTH-TYPE TRANSCRIPTIONAL REGULATOR YHJB-RELATED"/>
    <property type="match status" value="1"/>
</dbReference>
<dbReference type="InterPro" id="IPR016032">
    <property type="entry name" value="Sig_transdc_resp-reg_C-effctor"/>
</dbReference>
<keyword evidence="2" id="KW-0238">DNA-binding</keyword>
<dbReference type="InterPro" id="IPR011006">
    <property type="entry name" value="CheY-like_superfamily"/>
</dbReference>
<dbReference type="CDD" id="cd17535">
    <property type="entry name" value="REC_NarL-like"/>
    <property type="match status" value="1"/>
</dbReference>
<evidence type="ECO:0000256" key="1">
    <source>
        <dbReference type="ARBA" id="ARBA00022553"/>
    </source>
</evidence>
<dbReference type="GO" id="GO:0003677">
    <property type="term" value="F:DNA binding"/>
    <property type="evidence" value="ECO:0007669"/>
    <property type="project" value="UniProtKB-KW"/>
</dbReference>
<feature type="domain" description="Response regulatory" evidence="5">
    <location>
        <begin position="6"/>
        <end position="123"/>
    </location>
</feature>
<keyword evidence="1 3" id="KW-0597">Phosphoprotein</keyword>
<dbReference type="RefSeq" id="WP_089411884.1">
    <property type="nucleotide sequence ID" value="NZ_FZQA01000002.1"/>
</dbReference>
<dbReference type="PROSITE" id="PS50110">
    <property type="entry name" value="RESPONSE_REGULATORY"/>
    <property type="match status" value="1"/>
</dbReference>
<feature type="modified residue" description="4-aspartylphosphate" evidence="3">
    <location>
        <position position="58"/>
    </location>
</feature>
<dbReference type="SUPFAM" id="SSF46894">
    <property type="entry name" value="C-terminal effector domain of the bipartite response regulators"/>
    <property type="match status" value="1"/>
</dbReference>
<dbReference type="CDD" id="cd06170">
    <property type="entry name" value="LuxR_C_like"/>
    <property type="match status" value="1"/>
</dbReference>
<proteinExistence type="predicted"/>
<feature type="domain" description="HTH luxR-type" evidence="4">
    <location>
        <begin position="146"/>
        <end position="211"/>
    </location>
</feature>
<dbReference type="PROSITE" id="PS00622">
    <property type="entry name" value="HTH_LUXR_1"/>
    <property type="match status" value="1"/>
</dbReference>
<dbReference type="Proteomes" id="UP000198346">
    <property type="component" value="Unassembled WGS sequence"/>
</dbReference>
<dbReference type="OrthoDB" id="9805444at2"/>
<evidence type="ECO:0000256" key="3">
    <source>
        <dbReference type="PROSITE-ProRule" id="PRU00169"/>
    </source>
</evidence>
<dbReference type="InterPro" id="IPR051015">
    <property type="entry name" value="EvgA-like"/>
</dbReference>